<accession>A0A1W1X870</accession>
<reference evidence="1 2" key="1">
    <citation type="submission" date="2017-04" db="EMBL/GenBank/DDBJ databases">
        <authorList>
            <person name="Afonso C.L."/>
            <person name="Miller P.J."/>
            <person name="Scott M.A."/>
            <person name="Spackman E."/>
            <person name="Goraichik I."/>
            <person name="Dimitrov K.M."/>
            <person name="Suarez D.L."/>
            <person name="Swayne D.E."/>
        </authorList>
    </citation>
    <scope>NUCLEOTIDE SEQUENCE [LARGE SCALE GENOMIC DNA]</scope>
    <source>
        <strain evidence="1 2">DSM 12555</strain>
    </source>
</reference>
<dbReference type="EMBL" id="FWXH01000002">
    <property type="protein sequence ID" value="SMC20024.1"/>
    <property type="molecule type" value="Genomic_DNA"/>
</dbReference>
<dbReference type="Proteomes" id="UP000192468">
    <property type="component" value="Unassembled WGS sequence"/>
</dbReference>
<evidence type="ECO:0008006" key="3">
    <source>
        <dbReference type="Google" id="ProtNLM"/>
    </source>
</evidence>
<dbReference type="Gene3D" id="1.25.40.10">
    <property type="entry name" value="Tetratricopeptide repeat domain"/>
    <property type="match status" value="1"/>
</dbReference>
<evidence type="ECO:0000313" key="2">
    <source>
        <dbReference type="Proteomes" id="UP000192468"/>
    </source>
</evidence>
<proteinExistence type="predicted"/>
<evidence type="ECO:0000313" key="1">
    <source>
        <dbReference type="EMBL" id="SMC20024.1"/>
    </source>
</evidence>
<keyword evidence="2" id="KW-1185">Reference proteome</keyword>
<dbReference type="STRING" id="1121291.SAMN02745134_00998"/>
<gene>
    <name evidence="1" type="ORF">SAMN02745134_00998</name>
</gene>
<organism evidence="1 2">
    <name type="scientific">Clostridium acidisoli DSM 12555</name>
    <dbReference type="NCBI Taxonomy" id="1121291"/>
    <lineage>
        <taxon>Bacteria</taxon>
        <taxon>Bacillati</taxon>
        <taxon>Bacillota</taxon>
        <taxon>Clostridia</taxon>
        <taxon>Eubacteriales</taxon>
        <taxon>Clostridiaceae</taxon>
        <taxon>Clostridium</taxon>
    </lineage>
</organism>
<name>A0A1W1X870_9CLOT</name>
<sequence length="130" mass="15409">MKYFEMSEKFRIEVDRANLGSTLIEKSEVLLKQNLIDDVIEKLELGLKYSDEYKNLEYLLKGNLLLADVYDKIDDNKKLEKVYLKITEILKTTENKCELKYIYNKLALMYLKQAKENLCEKYLLLAINLI</sequence>
<dbReference type="AlphaFoldDB" id="A0A1W1X870"/>
<dbReference type="InterPro" id="IPR011990">
    <property type="entry name" value="TPR-like_helical_dom_sf"/>
</dbReference>
<protein>
    <recommendedName>
        <fullName evidence="3">Tetratricopeptide repeat-containing protein</fullName>
    </recommendedName>
</protein>